<keyword evidence="4" id="KW-1185">Reference proteome</keyword>
<gene>
    <name evidence="3" type="ORF">BOX15_Mlig006506g1</name>
    <name evidence="2" type="ORF">BOX15_Mlig026987g1</name>
</gene>
<reference evidence="3 4" key="1">
    <citation type="submission" date="2017-06" db="EMBL/GenBank/DDBJ databases">
        <title>A platform for efficient transgenesis in Macrostomum lignano, a flatworm model organism for stem cell research.</title>
        <authorList>
            <person name="Berezikov E."/>
        </authorList>
    </citation>
    <scope>NUCLEOTIDE SEQUENCE [LARGE SCALE GENOMIC DNA]</scope>
    <source>
        <strain evidence="3">DV1</strain>
        <tissue evidence="3">Whole organism</tissue>
    </source>
</reference>
<dbReference type="Proteomes" id="UP000215902">
    <property type="component" value="Unassembled WGS sequence"/>
</dbReference>
<organism evidence="3 4">
    <name type="scientific">Macrostomum lignano</name>
    <dbReference type="NCBI Taxonomy" id="282301"/>
    <lineage>
        <taxon>Eukaryota</taxon>
        <taxon>Metazoa</taxon>
        <taxon>Spiralia</taxon>
        <taxon>Lophotrochozoa</taxon>
        <taxon>Platyhelminthes</taxon>
        <taxon>Rhabditophora</taxon>
        <taxon>Macrostomorpha</taxon>
        <taxon>Macrostomida</taxon>
        <taxon>Macrostomidae</taxon>
        <taxon>Macrostomum</taxon>
    </lineage>
</organism>
<dbReference type="AlphaFoldDB" id="A0A267FJI2"/>
<evidence type="ECO:0000313" key="2">
    <source>
        <dbReference type="EMBL" id="PAA57742.1"/>
    </source>
</evidence>
<comment type="caution">
    <text evidence="3">The sequence shown here is derived from an EMBL/GenBank/DDBJ whole genome shotgun (WGS) entry which is preliminary data.</text>
</comment>
<feature type="domain" description="Thioredoxin" evidence="1">
    <location>
        <begin position="3"/>
        <end position="105"/>
    </location>
</feature>
<evidence type="ECO:0000313" key="4">
    <source>
        <dbReference type="Proteomes" id="UP000215902"/>
    </source>
</evidence>
<name>A0A267FJI2_9PLAT</name>
<dbReference type="CDD" id="cd02961">
    <property type="entry name" value="PDI_a_family"/>
    <property type="match status" value="1"/>
</dbReference>
<proteinExistence type="predicted"/>
<dbReference type="STRING" id="282301.A0A267FJI2"/>
<dbReference type="EMBL" id="NIVC01002450">
    <property type="protein sequence ID" value="PAA57742.1"/>
    <property type="molecule type" value="Genomic_DNA"/>
</dbReference>
<dbReference type="Pfam" id="PF00085">
    <property type="entry name" value="Thioredoxin"/>
    <property type="match status" value="1"/>
</dbReference>
<accession>A0A267FJI2</accession>
<dbReference type="InterPro" id="IPR036249">
    <property type="entry name" value="Thioredoxin-like_sf"/>
</dbReference>
<dbReference type="Gene3D" id="3.40.30.10">
    <property type="entry name" value="Glutaredoxin"/>
    <property type="match status" value="1"/>
</dbReference>
<dbReference type="EMBL" id="NIVC01000984">
    <property type="protein sequence ID" value="PAA73945.1"/>
    <property type="molecule type" value="Genomic_DNA"/>
</dbReference>
<evidence type="ECO:0000259" key="1">
    <source>
        <dbReference type="Pfam" id="PF00085"/>
    </source>
</evidence>
<dbReference type="SUPFAM" id="SSF52833">
    <property type="entry name" value="Thioredoxin-like"/>
    <property type="match status" value="1"/>
</dbReference>
<evidence type="ECO:0000313" key="3">
    <source>
        <dbReference type="EMBL" id="PAA73945.1"/>
    </source>
</evidence>
<sequence>MIEELTNKNFRSVIGQPNRSVLVKYYHPKCAACRPAGQAFRDSAQAFSGRRDQLAFCAMDVSANACPAGIYVPGTPYIQLYIRGDTRRRTYLGELDSNEINRFIEAELGLTTSDSAAANLVANAGVNAVANAAAPST</sequence>
<dbReference type="InterPro" id="IPR013766">
    <property type="entry name" value="Thioredoxin_domain"/>
</dbReference>
<protein>
    <recommendedName>
        <fullName evidence="1">Thioredoxin domain-containing protein</fullName>
    </recommendedName>
</protein>